<proteinExistence type="predicted"/>
<dbReference type="EMBL" id="JANJQO010001330">
    <property type="protein sequence ID" value="KAJ2971503.1"/>
    <property type="molecule type" value="Genomic_DNA"/>
</dbReference>
<keyword evidence="2" id="KW-1185">Reference proteome</keyword>
<evidence type="ECO:0000313" key="2">
    <source>
        <dbReference type="Proteomes" id="UP001143910"/>
    </source>
</evidence>
<evidence type="ECO:0000313" key="1">
    <source>
        <dbReference type="EMBL" id="KAJ2971503.1"/>
    </source>
</evidence>
<accession>A0ACC1MXN0</accession>
<organism evidence="1 2">
    <name type="scientific">Zarea fungicola</name>
    <dbReference type="NCBI Taxonomy" id="93591"/>
    <lineage>
        <taxon>Eukaryota</taxon>
        <taxon>Fungi</taxon>
        <taxon>Dikarya</taxon>
        <taxon>Ascomycota</taxon>
        <taxon>Pezizomycotina</taxon>
        <taxon>Sordariomycetes</taxon>
        <taxon>Hypocreomycetidae</taxon>
        <taxon>Hypocreales</taxon>
        <taxon>Cordycipitaceae</taxon>
        <taxon>Zarea</taxon>
    </lineage>
</organism>
<name>A0ACC1MXN0_9HYPO</name>
<protein>
    <submittedName>
        <fullName evidence="1">Uncharacterized protein</fullName>
    </submittedName>
</protein>
<comment type="caution">
    <text evidence="1">The sequence shown here is derived from an EMBL/GenBank/DDBJ whole genome shotgun (WGS) entry which is preliminary data.</text>
</comment>
<reference evidence="1" key="1">
    <citation type="submission" date="2022-08" db="EMBL/GenBank/DDBJ databases">
        <title>Genome Sequence of Lecanicillium fungicola.</title>
        <authorList>
            <person name="Buettner E."/>
        </authorList>
    </citation>
    <scope>NUCLEOTIDE SEQUENCE</scope>
    <source>
        <strain evidence="1">Babe33</strain>
    </source>
</reference>
<sequence>MTKDLVLLTGATGMVGFKVLIYLLQAGYRVRAAVRTQAGFDKISASKTILPYVSLLECIIVPEITTPGAYDEAVKGTKHIVHVASPLAANLAETGEYERSIIQPSIQGTVGMMESAMKEQGIQKLVITSSVSSFASVAALVSGIRVDEQTREAKTDGPFLSNFLAYEAAKALAFQATEKFVTSRKPSFGVVTIHPAFILGRDDNVDRLEDMARGTNRIITGPLMGRSNPRPIPGITVHLDDVAQLHILALDDKVEGNQSFIAAGPNYGSVNWADAADIIKRRYPEAYAANAFQFDSCTPTQTLAAKADSTKATETFNLKFKSFEEQVVSIVDQFLELSKDFKLEDE</sequence>
<dbReference type="Proteomes" id="UP001143910">
    <property type="component" value="Unassembled WGS sequence"/>
</dbReference>
<gene>
    <name evidence="1" type="ORF">NQ176_g7653</name>
</gene>